<protein>
    <recommendedName>
        <fullName evidence="5">GRF-type domain-containing protein</fullName>
    </recommendedName>
</protein>
<feature type="domain" description="GRF-type" evidence="5">
    <location>
        <begin position="36"/>
        <end position="80"/>
    </location>
</feature>
<evidence type="ECO:0000313" key="7">
    <source>
        <dbReference type="Proteomes" id="UP001642260"/>
    </source>
</evidence>
<keyword evidence="7" id="KW-1185">Reference proteome</keyword>
<dbReference type="Pfam" id="PF06839">
    <property type="entry name" value="Zn_ribbon_GRF"/>
    <property type="match status" value="1"/>
</dbReference>
<dbReference type="Proteomes" id="UP001642260">
    <property type="component" value="Unassembled WGS sequence"/>
</dbReference>
<evidence type="ECO:0000256" key="2">
    <source>
        <dbReference type="ARBA" id="ARBA00022771"/>
    </source>
</evidence>
<comment type="caution">
    <text evidence="6">The sequence shown here is derived from an EMBL/GenBank/DDBJ whole genome shotgun (WGS) entry which is preliminary data.</text>
</comment>
<dbReference type="PANTHER" id="PTHR33248">
    <property type="entry name" value="ZINC ION-BINDING PROTEIN"/>
    <property type="match status" value="1"/>
</dbReference>
<dbReference type="GO" id="GO:0008270">
    <property type="term" value="F:zinc ion binding"/>
    <property type="evidence" value="ECO:0007669"/>
    <property type="project" value="UniProtKB-KW"/>
</dbReference>
<gene>
    <name evidence="6" type="ORF">ERUC_LOCUS37689</name>
</gene>
<organism evidence="6 7">
    <name type="scientific">Eruca vesicaria subsp. sativa</name>
    <name type="common">Garden rocket</name>
    <name type="synonym">Eruca sativa</name>
    <dbReference type="NCBI Taxonomy" id="29727"/>
    <lineage>
        <taxon>Eukaryota</taxon>
        <taxon>Viridiplantae</taxon>
        <taxon>Streptophyta</taxon>
        <taxon>Embryophyta</taxon>
        <taxon>Tracheophyta</taxon>
        <taxon>Spermatophyta</taxon>
        <taxon>Magnoliopsida</taxon>
        <taxon>eudicotyledons</taxon>
        <taxon>Gunneridae</taxon>
        <taxon>Pentapetalae</taxon>
        <taxon>rosids</taxon>
        <taxon>malvids</taxon>
        <taxon>Brassicales</taxon>
        <taxon>Brassicaceae</taxon>
        <taxon>Brassiceae</taxon>
        <taxon>Eruca</taxon>
    </lineage>
</organism>
<dbReference type="InterPro" id="IPR010666">
    <property type="entry name" value="Znf_GRF"/>
</dbReference>
<dbReference type="EMBL" id="CAKOAT010654043">
    <property type="protein sequence ID" value="CAH8385206.1"/>
    <property type="molecule type" value="Genomic_DNA"/>
</dbReference>
<keyword evidence="1" id="KW-0479">Metal-binding</keyword>
<sequence>MSYKRKTKTGECEMMTYNAESLSFRPSRSIGGRIMCDCWLPAKIFTSWTNKNHGRMFFGCELYKEMGNEHCKFFKWFDEGKVNGWPKIAMIEAIDESREEKRVINELRNINWKLCMELDKKRLQNELKVKLR</sequence>
<name>A0ABC8LN74_ERUVS</name>
<evidence type="ECO:0000256" key="1">
    <source>
        <dbReference type="ARBA" id="ARBA00022723"/>
    </source>
</evidence>
<keyword evidence="3" id="KW-0862">Zinc</keyword>
<keyword evidence="2 4" id="KW-0863">Zinc-finger</keyword>
<evidence type="ECO:0000313" key="6">
    <source>
        <dbReference type="EMBL" id="CAH8385206.1"/>
    </source>
</evidence>
<evidence type="ECO:0000256" key="4">
    <source>
        <dbReference type="PROSITE-ProRule" id="PRU01343"/>
    </source>
</evidence>
<accession>A0ABC8LN74</accession>
<dbReference type="AlphaFoldDB" id="A0ABC8LN74"/>
<reference evidence="6 7" key="1">
    <citation type="submission" date="2022-03" db="EMBL/GenBank/DDBJ databases">
        <authorList>
            <person name="Macdonald S."/>
            <person name="Ahmed S."/>
            <person name="Newling K."/>
        </authorList>
    </citation>
    <scope>NUCLEOTIDE SEQUENCE [LARGE SCALE GENOMIC DNA]</scope>
</reference>
<evidence type="ECO:0000256" key="3">
    <source>
        <dbReference type="ARBA" id="ARBA00022833"/>
    </source>
</evidence>
<evidence type="ECO:0000259" key="5">
    <source>
        <dbReference type="PROSITE" id="PS51999"/>
    </source>
</evidence>
<dbReference type="PROSITE" id="PS51999">
    <property type="entry name" value="ZF_GRF"/>
    <property type="match status" value="1"/>
</dbReference>
<proteinExistence type="predicted"/>